<dbReference type="RefSeq" id="WP_124704773.1">
    <property type="nucleotide sequence ID" value="NZ_BGOW01000015.1"/>
</dbReference>
<evidence type="ECO:0000259" key="12">
    <source>
        <dbReference type="Pfam" id="PF00317"/>
    </source>
</evidence>
<evidence type="ECO:0000256" key="5">
    <source>
        <dbReference type="ARBA" id="ARBA00022741"/>
    </source>
</evidence>
<keyword evidence="7" id="KW-0215">Deoxyribonucleotide synthesis</keyword>
<keyword evidence="4 11" id="KW-0237">DNA synthesis</keyword>
<keyword evidence="3 11" id="KW-0846">Cobalamin</keyword>
<keyword evidence="15" id="KW-1185">Reference proteome</keyword>
<evidence type="ECO:0000256" key="2">
    <source>
        <dbReference type="ARBA" id="ARBA00007405"/>
    </source>
</evidence>
<evidence type="ECO:0000256" key="9">
    <source>
        <dbReference type="ARBA" id="ARBA00023285"/>
    </source>
</evidence>
<comment type="cofactor">
    <cofactor evidence="1 11">
        <name>adenosylcob(III)alamin</name>
        <dbReference type="ChEBI" id="CHEBI:18408"/>
    </cofactor>
</comment>
<gene>
    <name evidence="14" type="ORF">SFMTTN_1784</name>
</gene>
<keyword evidence="9 11" id="KW-0170">Cobalt</keyword>
<dbReference type="NCBIfam" id="TIGR02504">
    <property type="entry name" value="NrdJ_Z"/>
    <property type="match status" value="1"/>
</dbReference>
<dbReference type="GO" id="GO:0071897">
    <property type="term" value="P:DNA biosynthetic process"/>
    <property type="evidence" value="ECO:0007669"/>
    <property type="project" value="UniProtKB-KW"/>
</dbReference>
<evidence type="ECO:0000256" key="3">
    <source>
        <dbReference type="ARBA" id="ARBA00022628"/>
    </source>
</evidence>
<dbReference type="GO" id="GO:0005524">
    <property type="term" value="F:ATP binding"/>
    <property type="evidence" value="ECO:0007669"/>
    <property type="project" value="InterPro"/>
</dbReference>
<evidence type="ECO:0000256" key="6">
    <source>
        <dbReference type="ARBA" id="ARBA00023002"/>
    </source>
</evidence>
<evidence type="ECO:0000256" key="1">
    <source>
        <dbReference type="ARBA" id="ARBA00001922"/>
    </source>
</evidence>
<dbReference type="OrthoDB" id="9762933at2"/>
<reference evidence="14 15" key="1">
    <citation type="journal article" date="2019" name="Front. Microbiol.">
        <title>Genomes of Neutrophilic Sulfur-Oxidizing Chemolithoautotrophs Representing 9 Proteobacterial Species From 8 Genera.</title>
        <authorList>
            <person name="Watanabe T."/>
            <person name="Kojima H."/>
            <person name="Umezawa K."/>
            <person name="Hori C."/>
            <person name="Takasuka T.E."/>
            <person name="Kato Y."/>
            <person name="Fukui M."/>
        </authorList>
    </citation>
    <scope>NUCLEOTIDE SEQUENCE [LARGE SCALE GENOMIC DNA]</scope>
    <source>
        <strain evidence="14 15">TTN</strain>
    </source>
</reference>
<comment type="similarity">
    <text evidence="2 11">Belongs to the ribonucleoside diphosphate reductase class-2 family.</text>
</comment>
<dbReference type="InterPro" id="IPR013344">
    <property type="entry name" value="RNR_NrdJ/NrdZ"/>
</dbReference>
<dbReference type="InterPro" id="IPR050862">
    <property type="entry name" value="RdRp_reductase_class-2"/>
</dbReference>
<evidence type="ECO:0000256" key="11">
    <source>
        <dbReference type="RuleBase" id="RU364064"/>
    </source>
</evidence>
<dbReference type="GO" id="GO:0031419">
    <property type="term" value="F:cobalamin binding"/>
    <property type="evidence" value="ECO:0007669"/>
    <property type="project" value="UniProtKB-KW"/>
</dbReference>
<dbReference type="InterPro" id="IPR013509">
    <property type="entry name" value="RNR_lsu_N"/>
</dbReference>
<feature type="domain" description="Ribonucleotide reductase large subunit C-terminal" evidence="13">
    <location>
        <begin position="87"/>
        <end position="554"/>
    </location>
</feature>
<dbReference type="SUPFAM" id="SSF51998">
    <property type="entry name" value="PFL-like glycyl radical enzymes"/>
    <property type="match status" value="1"/>
</dbReference>
<name>A0A401JEC9_9PROT</name>
<evidence type="ECO:0000256" key="8">
    <source>
        <dbReference type="ARBA" id="ARBA00023157"/>
    </source>
</evidence>
<evidence type="ECO:0000313" key="14">
    <source>
        <dbReference type="EMBL" id="GBL45972.1"/>
    </source>
</evidence>
<dbReference type="AlphaFoldDB" id="A0A401JEC9"/>
<feature type="domain" description="Ribonucleotide reductase large subunit N-terminal" evidence="12">
    <location>
        <begin position="10"/>
        <end position="82"/>
    </location>
</feature>
<protein>
    <recommendedName>
        <fullName evidence="11">Vitamin B12-dependent ribonucleotide reductase</fullName>
        <ecNumber evidence="11">1.17.4.1</ecNumber>
    </recommendedName>
</protein>
<dbReference type="PANTHER" id="PTHR43371">
    <property type="entry name" value="VITAMIN B12-DEPENDENT RIBONUCLEOTIDE REDUCTASE"/>
    <property type="match status" value="1"/>
</dbReference>
<dbReference type="InterPro" id="IPR000788">
    <property type="entry name" value="RNR_lg_C"/>
</dbReference>
<proteinExistence type="inferred from homology"/>
<dbReference type="Proteomes" id="UP000286806">
    <property type="component" value="Unassembled WGS sequence"/>
</dbReference>
<organism evidence="14 15">
    <name type="scientific">Sulfuriferula multivorans</name>
    <dbReference type="NCBI Taxonomy" id="1559896"/>
    <lineage>
        <taxon>Bacteria</taxon>
        <taxon>Pseudomonadati</taxon>
        <taxon>Pseudomonadota</taxon>
        <taxon>Betaproteobacteria</taxon>
        <taxon>Nitrosomonadales</taxon>
        <taxon>Sulfuricellaceae</taxon>
        <taxon>Sulfuriferula</taxon>
    </lineage>
</organism>
<dbReference type="GO" id="GO:0004748">
    <property type="term" value="F:ribonucleoside-diphosphate reductase activity, thioredoxin disulfide as acceptor"/>
    <property type="evidence" value="ECO:0007669"/>
    <property type="project" value="UniProtKB-EC"/>
</dbReference>
<keyword evidence="6 11" id="KW-0560">Oxidoreductase</keyword>
<comment type="caution">
    <text evidence="14">The sequence shown here is derived from an EMBL/GenBank/DDBJ whole genome shotgun (WGS) entry which is preliminary data.</text>
</comment>
<evidence type="ECO:0000256" key="7">
    <source>
        <dbReference type="ARBA" id="ARBA00023116"/>
    </source>
</evidence>
<dbReference type="PRINTS" id="PR01183">
    <property type="entry name" value="RIBORDTASEM1"/>
</dbReference>
<comment type="catalytic activity">
    <reaction evidence="10 11">
        <text>a 2'-deoxyribonucleoside 5'-diphosphate + [thioredoxin]-disulfide + H2O = a ribonucleoside 5'-diphosphate + [thioredoxin]-dithiol</text>
        <dbReference type="Rhea" id="RHEA:23252"/>
        <dbReference type="Rhea" id="RHEA-COMP:10698"/>
        <dbReference type="Rhea" id="RHEA-COMP:10700"/>
        <dbReference type="ChEBI" id="CHEBI:15377"/>
        <dbReference type="ChEBI" id="CHEBI:29950"/>
        <dbReference type="ChEBI" id="CHEBI:50058"/>
        <dbReference type="ChEBI" id="CHEBI:57930"/>
        <dbReference type="ChEBI" id="CHEBI:73316"/>
        <dbReference type="EC" id="1.17.4.1"/>
    </reaction>
</comment>
<evidence type="ECO:0000313" key="15">
    <source>
        <dbReference type="Proteomes" id="UP000286806"/>
    </source>
</evidence>
<dbReference type="EMBL" id="BGOW01000015">
    <property type="protein sequence ID" value="GBL45972.1"/>
    <property type="molecule type" value="Genomic_DNA"/>
</dbReference>
<dbReference type="CDD" id="cd02888">
    <property type="entry name" value="RNR_II_dimer"/>
    <property type="match status" value="1"/>
</dbReference>
<dbReference type="Pfam" id="PF02867">
    <property type="entry name" value="Ribonuc_red_lgC"/>
    <property type="match status" value="1"/>
</dbReference>
<evidence type="ECO:0000256" key="4">
    <source>
        <dbReference type="ARBA" id="ARBA00022634"/>
    </source>
</evidence>
<keyword evidence="8" id="KW-1015">Disulfide bond</keyword>
<dbReference type="EC" id="1.17.4.1" evidence="11"/>
<keyword evidence="5 11" id="KW-0547">Nucleotide-binding</keyword>
<evidence type="ECO:0000256" key="10">
    <source>
        <dbReference type="ARBA" id="ARBA00047754"/>
    </source>
</evidence>
<dbReference type="PANTHER" id="PTHR43371:SF1">
    <property type="entry name" value="RIBONUCLEOSIDE-DIPHOSPHATE REDUCTASE"/>
    <property type="match status" value="1"/>
</dbReference>
<evidence type="ECO:0000259" key="13">
    <source>
        <dbReference type="Pfam" id="PF02867"/>
    </source>
</evidence>
<accession>A0A401JEC9</accession>
<dbReference type="GO" id="GO:0009263">
    <property type="term" value="P:deoxyribonucleotide biosynthetic process"/>
    <property type="evidence" value="ECO:0007669"/>
    <property type="project" value="UniProtKB-KW"/>
</dbReference>
<sequence length="582" mass="63235">MNFDLPLADISTDIWDTKYRYRDGDVIRDASLEDTWQRVARALAAVEAGQEGVWAARFHEVLANFRFLPGGRIQAGAGTRHRTTLFNCFVMGTIEDSLDGIFSALKEGALTMQAGGGVGYDFSTLRPRGARADASDTIASGPVSFMHIWDSMCATLISTGARRGAMMATLRCDHPDILEFVEAKRDPAVLRHFNLSVLVSDAFMVALDQDADWPLSFPPGRTVGNVRARALWERIMRANYDSAEPGVIFIDRVNRLNNLGYEETISATNPCGEIPLPPYGACDLGSINLTRFVRAPFTPDATLDLDGIAATASVAVRMLDNVYELAHFPVPRQREVARRSRRLGLGITGLGDALAMLGLRYGSDASLDAACAAMAAICHAAYRASAELARERGPFPAYRAESYLAGEFVRGLPEDIRTAIAAHGIRNSHLTAIAPAGTISLLANNISSGLEPIYAYRYQRNVRRPDGGLTEYAVEDYAWRLYRSLHGDAPLPPGFVSATEIPPDQHLQMQAALQAHVDNSISKTINVPADMAFSGFETIYRNAYALGLKGCTTYRPGAGRGQVMTADQQPPAKPCCELPGAD</sequence>
<comment type="function">
    <text evidence="11">Catalyzes the reduction of ribonucleotides to deoxyribonucleotides. May function to provide a pool of deoxyribonucleotide precursors for DNA repair during oxygen limitation and/or for immediate growth after restoration of oxygen.</text>
</comment>
<dbReference type="Gene3D" id="3.20.70.20">
    <property type="match status" value="1"/>
</dbReference>
<dbReference type="Pfam" id="PF00317">
    <property type="entry name" value="Ribonuc_red_lgN"/>
    <property type="match status" value="1"/>
</dbReference>